<dbReference type="GO" id="GO:0003676">
    <property type="term" value="F:nucleic acid binding"/>
    <property type="evidence" value="ECO:0007669"/>
    <property type="project" value="InterPro"/>
</dbReference>
<keyword evidence="2 9" id="KW-0489">Methyltransferase</keyword>
<dbReference type="NCBIfam" id="NF033455">
    <property type="entry name" value="BREX_6_MTaseX"/>
    <property type="match status" value="1"/>
</dbReference>
<feature type="compositionally biased region" description="Basic and acidic residues" evidence="7">
    <location>
        <begin position="331"/>
        <end position="345"/>
    </location>
</feature>
<evidence type="ECO:0000256" key="1">
    <source>
        <dbReference type="ARBA" id="ARBA00011900"/>
    </source>
</evidence>
<dbReference type="Gene3D" id="3.40.50.150">
    <property type="entry name" value="Vaccinia Virus protein VP39"/>
    <property type="match status" value="2"/>
</dbReference>
<gene>
    <name evidence="9" type="primary">pglX</name>
    <name evidence="9" type="ORF">FEV09_03730</name>
</gene>
<dbReference type="EMBL" id="VBTY01000018">
    <property type="protein sequence ID" value="MDG3493659.1"/>
    <property type="molecule type" value="Genomic_DNA"/>
</dbReference>
<dbReference type="Pfam" id="PF07669">
    <property type="entry name" value="Eco57I"/>
    <property type="match status" value="1"/>
</dbReference>
<feature type="region of interest" description="Disordered" evidence="7">
    <location>
        <begin position="1056"/>
        <end position="1075"/>
    </location>
</feature>
<evidence type="ECO:0000259" key="8">
    <source>
        <dbReference type="Pfam" id="PF07669"/>
    </source>
</evidence>
<evidence type="ECO:0000256" key="2">
    <source>
        <dbReference type="ARBA" id="ARBA00022603"/>
    </source>
</evidence>
<dbReference type="SUPFAM" id="SSF53335">
    <property type="entry name" value="S-adenosyl-L-methionine-dependent methyltransferases"/>
    <property type="match status" value="1"/>
</dbReference>
<dbReference type="PRINTS" id="PR00507">
    <property type="entry name" value="N12N6MTFRASE"/>
</dbReference>
<reference evidence="9" key="1">
    <citation type="submission" date="2019-05" db="EMBL/GenBank/DDBJ databases">
        <title>Whole genome sequencing of Pseudanabaena catenata USMAC16.</title>
        <authorList>
            <person name="Khan Z."/>
            <person name="Omar W.M."/>
            <person name="Convey P."/>
            <person name="Merican F."/>
            <person name="Najimudin N."/>
        </authorList>
    </citation>
    <scope>NUCLEOTIDE SEQUENCE</scope>
    <source>
        <strain evidence="9">USMAC16</strain>
    </source>
</reference>
<evidence type="ECO:0000256" key="7">
    <source>
        <dbReference type="SAM" id="MobiDB-lite"/>
    </source>
</evidence>
<protein>
    <recommendedName>
        <fullName evidence="1">site-specific DNA-methyltransferase (adenine-specific)</fullName>
        <ecNumber evidence="1">2.1.1.72</ecNumber>
    </recommendedName>
</protein>
<name>A0A9X4MCC6_9CYAN</name>
<dbReference type="Proteomes" id="UP001152872">
    <property type="component" value="Unassembled WGS sequence"/>
</dbReference>
<evidence type="ECO:0000256" key="4">
    <source>
        <dbReference type="ARBA" id="ARBA00022691"/>
    </source>
</evidence>
<evidence type="ECO:0000256" key="3">
    <source>
        <dbReference type="ARBA" id="ARBA00022679"/>
    </source>
</evidence>
<dbReference type="InterPro" id="IPR002052">
    <property type="entry name" value="DNA_methylase_N6_adenine_CS"/>
</dbReference>
<accession>A0A9X4MCC6</accession>
<proteinExistence type="predicted"/>
<dbReference type="PANTHER" id="PTHR33841:SF1">
    <property type="entry name" value="DNA METHYLTRANSFERASE A"/>
    <property type="match status" value="1"/>
</dbReference>
<feature type="domain" description="Type II methyltransferase M.TaqI-like" evidence="8">
    <location>
        <begin position="445"/>
        <end position="708"/>
    </location>
</feature>
<evidence type="ECO:0000313" key="9">
    <source>
        <dbReference type="EMBL" id="MDG3493659.1"/>
    </source>
</evidence>
<organism evidence="9 10">
    <name type="scientific">Pseudanabaena catenata USMAC16</name>
    <dbReference type="NCBI Taxonomy" id="1855837"/>
    <lineage>
        <taxon>Bacteria</taxon>
        <taxon>Bacillati</taxon>
        <taxon>Cyanobacteriota</taxon>
        <taxon>Cyanophyceae</taxon>
        <taxon>Pseudanabaenales</taxon>
        <taxon>Pseudanabaenaceae</taxon>
        <taxon>Pseudanabaena</taxon>
    </lineage>
</organism>
<comment type="catalytic activity">
    <reaction evidence="5">
        <text>a 2'-deoxyadenosine in DNA + S-adenosyl-L-methionine = an N(6)-methyl-2'-deoxyadenosine in DNA + S-adenosyl-L-homocysteine + H(+)</text>
        <dbReference type="Rhea" id="RHEA:15197"/>
        <dbReference type="Rhea" id="RHEA-COMP:12418"/>
        <dbReference type="Rhea" id="RHEA-COMP:12419"/>
        <dbReference type="ChEBI" id="CHEBI:15378"/>
        <dbReference type="ChEBI" id="CHEBI:57856"/>
        <dbReference type="ChEBI" id="CHEBI:59789"/>
        <dbReference type="ChEBI" id="CHEBI:90615"/>
        <dbReference type="ChEBI" id="CHEBI:90616"/>
        <dbReference type="EC" id="2.1.1.72"/>
    </reaction>
</comment>
<evidence type="ECO:0000313" key="10">
    <source>
        <dbReference type="Proteomes" id="UP001152872"/>
    </source>
</evidence>
<feature type="coiled-coil region" evidence="6">
    <location>
        <begin position="1216"/>
        <end position="1246"/>
    </location>
</feature>
<keyword evidence="6" id="KW-0175">Coiled coil</keyword>
<dbReference type="InterPro" id="IPR029063">
    <property type="entry name" value="SAM-dependent_MTases_sf"/>
</dbReference>
<keyword evidence="3 9" id="KW-0808">Transferase</keyword>
<dbReference type="EC" id="2.1.1.72" evidence="1"/>
<dbReference type="GO" id="GO:0006304">
    <property type="term" value="P:DNA modification"/>
    <property type="evidence" value="ECO:0007669"/>
    <property type="project" value="InterPro"/>
</dbReference>
<keyword evidence="4" id="KW-0949">S-adenosyl-L-methionine</keyword>
<dbReference type="PROSITE" id="PS00092">
    <property type="entry name" value="N6_MTASE"/>
    <property type="match status" value="1"/>
</dbReference>
<dbReference type="GO" id="GO:0032259">
    <property type="term" value="P:methylation"/>
    <property type="evidence" value="ECO:0007669"/>
    <property type="project" value="UniProtKB-KW"/>
</dbReference>
<keyword evidence="10" id="KW-1185">Reference proteome</keyword>
<evidence type="ECO:0000256" key="6">
    <source>
        <dbReference type="SAM" id="Coils"/>
    </source>
</evidence>
<dbReference type="RefSeq" id="WP_009625708.1">
    <property type="nucleotide sequence ID" value="NZ_VBTY01000018.1"/>
</dbReference>
<feature type="region of interest" description="Disordered" evidence="7">
    <location>
        <begin position="331"/>
        <end position="358"/>
    </location>
</feature>
<dbReference type="InterPro" id="IPR011639">
    <property type="entry name" value="MethylTrfase_TaqI-like_dom"/>
</dbReference>
<sequence length="1416" mass="161040">MTYLTPTAKSQLSKTIRNLRDRLITDLHNAVESTYLMGVKLEQVQLDEERHCKRERLEKYLEELVKGDLAVHKGKQSPKLKQELRDRHRQDLEKLAAATWLNRLAVIKHLEAMGLLKPKLVTGGWQSPAFKEFRDYAPEFLQEEDQGYGLLLRLVFDELALDLSGLFGRGGLNGYIELIPMPALTLRYLVEALDKVEADAWRDDTTLGWIYQYWNDPERESIDQKMNDGGKVEPHEIASKTQMFTERYMVEWLLQNSLNNQWLDICAANGWVAEAVSDRTLETLETRRQDWRQRREAGDVALDELMPIENEQEQRWKYWVRSPLAPLVKGGKDSLEVSPHKEDGRSPLTPLEKGGKDSLSLLPPSQGGLGGIETLQRRQTDLNEQSSLDKANLSLRNLKLIDPACGSGHFLVIAFDLLFAFYQEELRHRGEVWSDAAIANSILENNLYGIDIDARAVQMAAAALWLKAKGLCKDAAPKQINLVAANLNLANLPKDDPELLNFYDEVKQETGIPPKLTMQIVEALKGADVWGSLLKVDGAVTQAIADYETQVKVLLEPQQGSLFEGFRPAQARLDFDKALAQVTVLEALERFLQQRSQSDDLGVRLWGEQLAAGVRFVRMVREGQYDLVIGNPPYQGTSKMADAGYLSKHYPKGKADLYAAFLQRGLELAKDGGFSALLTMRNWMFISQYSAIREFLIENYDLRLLGDIDRGGFEAIVDEVVSTVMSIFVKKNPSESFSIAIQPTPLDDNSRDSQRTNRKRAAVLAHVGRYEFKTQNFNVIKEKPLIYWWDDAFLKLYDKTPKLGDETDVKQGMATANNTRFLRYPWEINPNELFICPIDDLSELPQYKWVPYIKGASGKSWFEPLDIVIRWENSAIEKQILYDYFGSKGGGNGMPSRSFYFRKGIAFSMIGSSFRGRIHRYKSVFGNKGSSIFPERFANCLCLINSNLSQEILISLNPSVGFEVGDVNRLPLFPIESADEIFRELEKAFSEHEAGRETSVEFISPRPSPWRTAQTWAQTAVDRPAGTPLPPYHPEYDPPTAQDFISYAVGLALGRFGRPSSPQPPSPRTGEGGAREFAPLSLNGRGAGGEGLSILYLSAYSQDLPEIGDRLTHPAAAPIHQAWAEHGANISKKTLREWLRQDYFKEDHLKRYDQRPIYFPISSTKKNFVAIIPIHQWTDNTLQTLLADHLLPDQNHLLGEINDLMAARNQADTKARATAEKRYSELIKLQEELQDLITKVQAIAERGAPPTKPSDPPREVDATFKMDLDDGVMINSATLWTLLEPQWNKPKTWWSELSTAQNKKDYDWSHLAARYFPSRVDEKCQKDPSLAVAHSLFWKYHPAKAYEWELRLQDEISPDFHIEEPDSQSLRDAFIKDNPELVLDLRQKEQKRRERKKNKEEDLLLLELEEETVPQG</sequence>
<comment type="caution">
    <text evidence="9">The sequence shown here is derived from an EMBL/GenBank/DDBJ whole genome shotgun (WGS) entry which is preliminary data.</text>
</comment>
<dbReference type="PANTHER" id="PTHR33841">
    <property type="entry name" value="DNA METHYLTRANSFERASE YEEA-RELATED"/>
    <property type="match status" value="1"/>
</dbReference>
<evidence type="ECO:0000256" key="5">
    <source>
        <dbReference type="ARBA" id="ARBA00047942"/>
    </source>
</evidence>
<dbReference type="InterPro" id="IPR050953">
    <property type="entry name" value="N4_N6_ade-DNA_methylase"/>
</dbReference>
<dbReference type="GO" id="GO:0009007">
    <property type="term" value="F:site-specific DNA-methyltransferase (adenine-specific) activity"/>
    <property type="evidence" value="ECO:0007669"/>
    <property type="project" value="UniProtKB-EC"/>
</dbReference>